<keyword evidence="4" id="KW-0804">Transcription</keyword>
<dbReference type="InterPro" id="IPR036388">
    <property type="entry name" value="WH-like_DNA-bd_sf"/>
</dbReference>
<comment type="similarity">
    <text evidence="1">Belongs to the LysR transcriptional regulatory family.</text>
</comment>
<evidence type="ECO:0000313" key="6">
    <source>
        <dbReference type="EMBL" id="KTE91848.1"/>
    </source>
</evidence>
<evidence type="ECO:0000313" key="7">
    <source>
        <dbReference type="Proteomes" id="UP000054623"/>
    </source>
</evidence>
<name>A0A0W1JKX9_DESHA</name>
<sequence length="301" mass="34000">MEMRQLRYFDSVVKYGTMREAAAKLFISEPSISQQINELQKEIGVPLFEKQGRKIALTAEGKQLLPLVQAILEAVTELETGISEILNPSSGLIRLGVIPITRLDLVPKKLTEFVKIYPDICVELIESGTSEIIERLLNDTMDVALIAANSRIKSLMEMSGIKHKVVSNANSVAVVSCSHPLAKYDKISFSRLLNERIILRRQGIYREEIDNFLGDSVKNDGIYSTDTYETAIKLVDSNLGIAIVPETFIRTYGLNEGSNIKILFLDDFQVSLDICFIYKKRNYYPLFLTNFMRIFTDNNDG</sequence>
<dbReference type="Gene3D" id="3.40.190.290">
    <property type="match status" value="1"/>
</dbReference>
<dbReference type="PANTHER" id="PTHR30346">
    <property type="entry name" value="TRANSCRIPTIONAL DUAL REGULATOR HCAR-RELATED"/>
    <property type="match status" value="1"/>
</dbReference>
<evidence type="ECO:0000256" key="4">
    <source>
        <dbReference type="ARBA" id="ARBA00023163"/>
    </source>
</evidence>
<dbReference type="InterPro" id="IPR005119">
    <property type="entry name" value="LysR_subst-bd"/>
</dbReference>
<gene>
    <name evidence="6" type="ORF">AT727_20445</name>
</gene>
<evidence type="ECO:0000256" key="3">
    <source>
        <dbReference type="ARBA" id="ARBA00023125"/>
    </source>
</evidence>
<keyword evidence="2" id="KW-0805">Transcription regulation</keyword>
<dbReference type="Gene3D" id="1.10.10.10">
    <property type="entry name" value="Winged helix-like DNA-binding domain superfamily/Winged helix DNA-binding domain"/>
    <property type="match status" value="1"/>
</dbReference>
<dbReference type="InterPro" id="IPR000847">
    <property type="entry name" value="LysR_HTH_N"/>
</dbReference>
<dbReference type="PROSITE" id="PS50931">
    <property type="entry name" value="HTH_LYSR"/>
    <property type="match status" value="1"/>
</dbReference>
<comment type="caution">
    <text evidence="6">The sequence shown here is derived from an EMBL/GenBank/DDBJ whole genome shotgun (WGS) entry which is preliminary data.</text>
</comment>
<dbReference type="SUPFAM" id="SSF53850">
    <property type="entry name" value="Periplasmic binding protein-like II"/>
    <property type="match status" value="1"/>
</dbReference>
<dbReference type="RefSeq" id="WP_011459206.1">
    <property type="nucleotide sequence ID" value="NZ_LOCK01000018.1"/>
</dbReference>
<feature type="domain" description="HTH lysR-type" evidence="5">
    <location>
        <begin position="1"/>
        <end position="58"/>
    </location>
</feature>
<dbReference type="AlphaFoldDB" id="A0A0W1JKX9"/>
<organism evidence="6 7">
    <name type="scientific">Desulfitobacterium hafniense</name>
    <name type="common">Desulfitobacterium frappieri</name>
    <dbReference type="NCBI Taxonomy" id="49338"/>
    <lineage>
        <taxon>Bacteria</taxon>
        <taxon>Bacillati</taxon>
        <taxon>Bacillota</taxon>
        <taxon>Clostridia</taxon>
        <taxon>Eubacteriales</taxon>
        <taxon>Desulfitobacteriaceae</taxon>
        <taxon>Desulfitobacterium</taxon>
    </lineage>
</organism>
<dbReference type="GO" id="GO:0032993">
    <property type="term" value="C:protein-DNA complex"/>
    <property type="evidence" value="ECO:0007669"/>
    <property type="project" value="TreeGrafter"/>
</dbReference>
<dbReference type="PRINTS" id="PR00039">
    <property type="entry name" value="HTHLYSR"/>
</dbReference>
<dbReference type="CDD" id="cd05466">
    <property type="entry name" value="PBP2_LTTR_substrate"/>
    <property type="match status" value="1"/>
</dbReference>
<dbReference type="Pfam" id="PF03466">
    <property type="entry name" value="LysR_substrate"/>
    <property type="match status" value="1"/>
</dbReference>
<dbReference type="Pfam" id="PF00126">
    <property type="entry name" value="HTH_1"/>
    <property type="match status" value="1"/>
</dbReference>
<dbReference type="InterPro" id="IPR036390">
    <property type="entry name" value="WH_DNA-bd_sf"/>
</dbReference>
<proteinExistence type="inferred from homology"/>
<dbReference type="GO" id="GO:0003677">
    <property type="term" value="F:DNA binding"/>
    <property type="evidence" value="ECO:0007669"/>
    <property type="project" value="UniProtKB-KW"/>
</dbReference>
<dbReference type="FunFam" id="1.10.10.10:FF:000001">
    <property type="entry name" value="LysR family transcriptional regulator"/>
    <property type="match status" value="1"/>
</dbReference>
<protein>
    <submittedName>
        <fullName evidence="6">LysR family transcriptional regulator</fullName>
    </submittedName>
</protein>
<dbReference type="PANTHER" id="PTHR30346:SF28">
    <property type="entry name" value="HTH-TYPE TRANSCRIPTIONAL REGULATOR CYNR"/>
    <property type="match status" value="1"/>
</dbReference>
<evidence type="ECO:0000256" key="2">
    <source>
        <dbReference type="ARBA" id="ARBA00023015"/>
    </source>
</evidence>
<dbReference type="GO" id="GO:0003700">
    <property type="term" value="F:DNA-binding transcription factor activity"/>
    <property type="evidence" value="ECO:0007669"/>
    <property type="project" value="InterPro"/>
</dbReference>
<dbReference type="EMBL" id="LOCK01000018">
    <property type="protein sequence ID" value="KTE91848.1"/>
    <property type="molecule type" value="Genomic_DNA"/>
</dbReference>
<dbReference type="OrthoDB" id="9803714at2"/>
<dbReference type="SUPFAM" id="SSF46785">
    <property type="entry name" value="Winged helix' DNA-binding domain"/>
    <property type="match status" value="1"/>
</dbReference>
<dbReference type="Proteomes" id="UP000054623">
    <property type="component" value="Unassembled WGS sequence"/>
</dbReference>
<accession>A0A0W1JKX9</accession>
<evidence type="ECO:0000256" key="1">
    <source>
        <dbReference type="ARBA" id="ARBA00009437"/>
    </source>
</evidence>
<reference evidence="6 7" key="1">
    <citation type="submission" date="2015-12" db="EMBL/GenBank/DDBJ databases">
        <title>Draft Genome Sequence of Desulfitobacterium hafniense Strain DH, a Sulfate-reducing Bacterium Isolated from Paddy Soils.</title>
        <authorList>
            <person name="Bao P."/>
            <person name="Zhang X."/>
            <person name="Li G."/>
        </authorList>
    </citation>
    <scope>NUCLEOTIDE SEQUENCE [LARGE SCALE GENOMIC DNA]</scope>
    <source>
        <strain evidence="6 7">DH</strain>
    </source>
</reference>
<keyword evidence="3" id="KW-0238">DNA-binding</keyword>
<evidence type="ECO:0000259" key="5">
    <source>
        <dbReference type="PROSITE" id="PS50931"/>
    </source>
</evidence>